<dbReference type="PANTHER" id="PTHR34836:SF1">
    <property type="entry name" value="OS09G0428600 PROTEIN"/>
    <property type="match status" value="1"/>
</dbReference>
<evidence type="ECO:0000256" key="1">
    <source>
        <dbReference type="ARBA" id="ARBA00004370"/>
    </source>
</evidence>
<dbReference type="InterPro" id="IPR015683">
    <property type="entry name" value="Ionotropic_Glu_rcpt"/>
</dbReference>
<evidence type="ECO:0000256" key="3">
    <source>
        <dbReference type="ARBA" id="ARBA00022989"/>
    </source>
</evidence>
<feature type="domain" description="Receptor ligand binding region" evidence="5">
    <location>
        <begin position="5"/>
        <end position="158"/>
    </location>
</feature>
<keyword evidence="2" id="KW-0812">Transmembrane</keyword>
<dbReference type="Pfam" id="PF01094">
    <property type="entry name" value="ANF_receptor"/>
    <property type="match status" value="1"/>
</dbReference>
<dbReference type="AlphaFoldDB" id="A0A8S0RYD6"/>
<organism evidence="6 7">
    <name type="scientific">Olea europaea subsp. europaea</name>
    <dbReference type="NCBI Taxonomy" id="158383"/>
    <lineage>
        <taxon>Eukaryota</taxon>
        <taxon>Viridiplantae</taxon>
        <taxon>Streptophyta</taxon>
        <taxon>Embryophyta</taxon>
        <taxon>Tracheophyta</taxon>
        <taxon>Spermatophyta</taxon>
        <taxon>Magnoliopsida</taxon>
        <taxon>eudicotyledons</taxon>
        <taxon>Gunneridae</taxon>
        <taxon>Pentapetalae</taxon>
        <taxon>asterids</taxon>
        <taxon>lamiids</taxon>
        <taxon>Lamiales</taxon>
        <taxon>Oleaceae</taxon>
        <taxon>Oleeae</taxon>
        <taxon>Olea</taxon>
    </lineage>
</organism>
<evidence type="ECO:0000256" key="4">
    <source>
        <dbReference type="ARBA" id="ARBA00023136"/>
    </source>
</evidence>
<gene>
    <name evidence="6" type="ORF">OLEA9_A070113</name>
</gene>
<evidence type="ECO:0000313" key="6">
    <source>
        <dbReference type="EMBL" id="CAA2985041.1"/>
    </source>
</evidence>
<dbReference type="Proteomes" id="UP000594638">
    <property type="component" value="Unassembled WGS sequence"/>
</dbReference>
<evidence type="ECO:0000259" key="5">
    <source>
        <dbReference type="Pfam" id="PF01094"/>
    </source>
</evidence>
<keyword evidence="7" id="KW-1185">Reference proteome</keyword>
<dbReference type="InterPro" id="IPR001828">
    <property type="entry name" value="ANF_lig-bd_rcpt"/>
</dbReference>
<dbReference type="Gramene" id="OE9A070113T1">
    <property type="protein sequence ID" value="OE9A070113C1"/>
    <property type="gene ID" value="OE9A070113"/>
</dbReference>
<protein>
    <submittedName>
        <fullName evidence="6">Glutamate receptor -like isoform X1</fullName>
    </submittedName>
</protein>
<comment type="subcellular location">
    <subcellularLocation>
        <location evidence="1">Membrane</location>
    </subcellularLocation>
</comment>
<dbReference type="GO" id="GO:0016020">
    <property type="term" value="C:membrane"/>
    <property type="evidence" value="ECO:0007669"/>
    <property type="project" value="UniProtKB-SubCell"/>
</dbReference>
<dbReference type="OrthoDB" id="5984008at2759"/>
<evidence type="ECO:0000313" key="7">
    <source>
        <dbReference type="Proteomes" id="UP000594638"/>
    </source>
</evidence>
<keyword evidence="3" id="KW-1133">Transmembrane helix</keyword>
<dbReference type="Gene3D" id="3.40.50.2300">
    <property type="match status" value="2"/>
</dbReference>
<dbReference type="EMBL" id="CACTIH010003788">
    <property type="protein sequence ID" value="CAA2985041.1"/>
    <property type="molecule type" value="Genomic_DNA"/>
</dbReference>
<dbReference type="InterPro" id="IPR028082">
    <property type="entry name" value="Peripla_BP_I"/>
</dbReference>
<name>A0A8S0RYD6_OLEEU</name>
<dbReference type="SUPFAM" id="SSF53822">
    <property type="entry name" value="Periplasmic binding protein-like I"/>
    <property type="match status" value="1"/>
</dbReference>
<proteinExistence type="predicted"/>
<keyword evidence="4" id="KW-0472">Membrane</keyword>
<evidence type="ECO:0000256" key="2">
    <source>
        <dbReference type="ARBA" id="ARBA00022692"/>
    </source>
</evidence>
<reference evidence="6 7" key="1">
    <citation type="submission" date="2019-12" db="EMBL/GenBank/DDBJ databases">
        <authorList>
            <person name="Alioto T."/>
            <person name="Alioto T."/>
            <person name="Gomez Garrido J."/>
        </authorList>
    </citation>
    <scope>NUCLEOTIDE SEQUENCE [LARGE SCALE GENOMIC DNA]</scope>
</reference>
<dbReference type="PANTHER" id="PTHR34836">
    <property type="entry name" value="OS06G0188250 PROTEIN"/>
    <property type="match status" value="1"/>
</dbReference>
<sequence length="196" mass="22655">MNKLRSKSSWIFVLMQSSSEFAKILFGKAVKLGMMEKGYAWILYDDIVSLLDSVEPSVIQNMKGITGFKTNYMGHGKSFLKFKCRFRRKFSFTYAEEEEYPNPSTYAFWAYDAAWAIAKAMQNSEGRMNASELINHTASSDFEALSGRISLKKGKVIAKNDLSDHQCHWKKLQRNSIMVTRSWFLKLLRRSEGERD</sequence>
<comment type="caution">
    <text evidence="6">The sequence shown here is derived from an EMBL/GenBank/DDBJ whole genome shotgun (WGS) entry which is preliminary data.</text>
</comment>
<keyword evidence="6" id="KW-0675">Receptor</keyword>
<accession>A0A8S0RYD6</accession>